<dbReference type="STRING" id="908337.HMPREF9257_0727"/>
<sequence>MIYVFLVIAIGVFAWVNYDLRRRGRQMEMDSSEDWYLQRSYFGRLLAKNKKENTRALREDRQSFQYDPYEDYQASEMNYQAYEAARKKRTQESQQDKS</sequence>
<comment type="caution">
    <text evidence="1">The sequence shown here is derived from an EMBL/GenBank/DDBJ whole genome shotgun (WGS) entry which is preliminary data.</text>
</comment>
<proteinExistence type="predicted"/>
<evidence type="ECO:0000313" key="1">
    <source>
        <dbReference type="EMBL" id="EFR30819.1"/>
    </source>
</evidence>
<dbReference type="AlphaFoldDB" id="E4KR15"/>
<keyword evidence="2" id="KW-1185">Reference proteome</keyword>
<dbReference type="RefSeq" id="WP_006418979.1">
    <property type="nucleotide sequence ID" value="NZ_AENN01000017.1"/>
</dbReference>
<accession>E4KR15</accession>
<protein>
    <submittedName>
        <fullName evidence="1">Uncharacterized protein</fullName>
    </submittedName>
</protein>
<name>E4KR15_9LACT</name>
<organism evidence="1 2">
    <name type="scientific">Eremococcus coleocola ACS-139-V-Col8</name>
    <dbReference type="NCBI Taxonomy" id="908337"/>
    <lineage>
        <taxon>Bacteria</taxon>
        <taxon>Bacillati</taxon>
        <taxon>Bacillota</taxon>
        <taxon>Bacilli</taxon>
        <taxon>Lactobacillales</taxon>
        <taxon>Aerococcaceae</taxon>
        <taxon>Eremococcus</taxon>
    </lineage>
</organism>
<evidence type="ECO:0000313" key="2">
    <source>
        <dbReference type="Proteomes" id="UP000005990"/>
    </source>
</evidence>
<dbReference type="EMBL" id="AENN01000017">
    <property type="protein sequence ID" value="EFR30819.1"/>
    <property type="molecule type" value="Genomic_DNA"/>
</dbReference>
<dbReference type="Proteomes" id="UP000005990">
    <property type="component" value="Unassembled WGS sequence"/>
</dbReference>
<reference evidence="1 2" key="1">
    <citation type="submission" date="2010-10" db="EMBL/GenBank/DDBJ databases">
        <authorList>
            <person name="Durkin A.S."/>
            <person name="Madupu R."/>
            <person name="Torralba M."/>
            <person name="Gillis M."/>
            <person name="Methe B."/>
            <person name="Sutton G."/>
            <person name="Nelson K.E."/>
        </authorList>
    </citation>
    <scope>NUCLEOTIDE SEQUENCE [LARGE SCALE GENOMIC DNA]</scope>
    <source>
        <strain evidence="1 2">ACS-139-V-Col8</strain>
    </source>
</reference>
<gene>
    <name evidence="1" type="ORF">HMPREF9257_0727</name>
</gene>